<evidence type="ECO:0000313" key="2">
    <source>
        <dbReference type="Proteomes" id="UP001454036"/>
    </source>
</evidence>
<proteinExistence type="predicted"/>
<comment type="caution">
    <text evidence="1">The sequence shown here is derived from an EMBL/GenBank/DDBJ whole genome shotgun (WGS) entry which is preliminary data.</text>
</comment>
<protein>
    <recommendedName>
        <fullName evidence="3">F-box associated domain-containing protein</fullName>
    </recommendedName>
</protein>
<keyword evidence="2" id="KW-1185">Reference proteome</keyword>
<name>A0AAV3RT12_LITER</name>
<organism evidence="1 2">
    <name type="scientific">Lithospermum erythrorhizon</name>
    <name type="common">Purple gromwell</name>
    <name type="synonym">Lithospermum officinale var. erythrorhizon</name>
    <dbReference type="NCBI Taxonomy" id="34254"/>
    <lineage>
        <taxon>Eukaryota</taxon>
        <taxon>Viridiplantae</taxon>
        <taxon>Streptophyta</taxon>
        <taxon>Embryophyta</taxon>
        <taxon>Tracheophyta</taxon>
        <taxon>Spermatophyta</taxon>
        <taxon>Magnoliopsida</taxon>
        <taxon>eudicotyledons</taxon>
        <taxon>Gunneridae</taxon>
        <taxon>Pentapetalae</taxon>
        <taxon>asterids</taxon>
        <taxon>lamiids</taxon>
        <taxon>Boraginales</taxon>
        <taxon>Boraginaceae</taxon>
        <taxon>Boraginoideae</taxon>
        <taxon>Lithospermeae</taxon>
        <taxon>Lithospermum</taxon>
    </lineage>
</organism>
<sequence>MHWFSHRSNTGSKSFIVIAYINITTYEYGGLLLPENDKILCMDREYLLGVGEFGGCIDIMCDYSNTTEVANLRIDVWIMKEYSNRDSWSKYVCIPWTGENIRSLLIFGSQKDEVIFVQDEKVIVYDTRNAIIRTFPL</sequence>
<dbReference type="AlphaFoldDB" id="A0AAV3RT12"/>
<reference evidence="1 2" key="1">
    <citation type="submission" date="2024-01" db="EMBL/GenBank/DDBJ databases">
        <title>The complete chloroplast genome sequence of Lithospermum erythrorhizon: insights into the phylogenetic relationship among Boraginaceae species and the maternal lineages of purple gromwells.</title>
        <authorList>
            <person name="Okada T."/>
            <person name="Watanabe K."/>
        </authorList>
    </citation>
    <scope>NUCLEOTIDE SEQUENCE [LARGE SCALE GENOMIC DNA]</scope>
</reference>
<dbReference type="EMBL" id="BAABME010029346">
    <property type="protein sequence ID" value="GAA0183537.1"/>
    <property type="molecule type" value="Genomic_DNA"/>
</dbReference>
<accession>A0AAV3RT12</accession>
<evidence type="ECO:0000313" key="1">
    <source>
        <dbReference type="EMBL" id="GAA0183537.1"/>
    </source>
</evidence>
<evidence type="ECO:0008006" key="3">
    <source>
        <dbReference type="Google" id="ProtNLM"/>
    </source>
</evidence>
<dbReference type="Proteomes" id="UP001454036">
    <property type="component" value="Unassembled WGS sequence"/>
</dbReference>
<gene>
    <name evidence="1" type="ORF">LIER_42423</name>
</gene>